<feature type="domain" description="Secretion system C-terminal sorting" evidence="2">
    <location>
        <begin position="305"/>
        <end position="367"/>
    </location>
</feature>
<protein>
    <recommendedName>
        <fullName evidence="2">Secretion system C-terminal sorting domain-containing protein</fullName>
    </recommendedName>
</protein>
<dbReference type="RefSeq" id="WP_263361081.1">
    <property type="nucleotide sequence ID" value="NZ_OX336425.1"/>
</dbReference>
<name>A0A9W4X4H9_9FLAO</name>
<dbReference type="Pfam" id="PF18962">
    <property type="entry name" value="Por_Secre_tail"/>
    <property type="match status" value="1"/>
</dbReference>
<dbReference type="Gene3D" id="2.60.120.200">
    <property type="match status" value="1"/>
</dbReference>
<proteinExistence type="predicted"/>
<accession>A0A9W4X4H9</accession>
<dbReference type="AlphaFoldDB" id="A0A9W4X4H9"/>
<dbReference type="KEGG" id="fcs:TRV642_3715"/>
<dbReference type="EMBL" id="OX336425">
    <property type="protein sequence ID" value="CAI2768476.1"/>
    <property type="molecule type" value="Genomic_DNA"/>
</dbReference>
<keyword evidence="1" id="KW-0732">Signal</keyword>
<evidence type="ECO:0000256" key="1">
    <source>
        <dbReference type="ARBA" id="ARBA00022729"/>
    </source>
</evidence>
<evidence type="ECO:0000259" key="2">
    <source>
        <dbReference type="Pfam" id="PF18962"/>
    </source>
</evidence>
<evidence type="ECO:0000313" key="3">
    <source>
        <dbReference type="EMBL" id="CAI2768476.1"/>
    </source>
</evidence>
<organism evidence="3 4">
    <name type="scientific">Flavobacterium collinsii</name>
    <dbReference type="NCBI Taxonomy" id="1114861"/>
    <lineage>
        <taxon>Bacteria</taxon>
        <taxon>Pseudomonadati</taxon>
        <taxon>Bacteroidota</taxon>
        <taxon>Flavobacteriia</taxon>
        <taxon>Flavobacteriales</taxon>
        <taxon>Flavobacteriaceae</taxon>
        <taxon>Flavobacterium</taxon>
    </lineage>
</organism>
<dbReference type="NCBIfam" id="TIGR04183">
    <property type="entry name" value="Por_Secre_tail"/>
    <property type="match status" value="1"/>
</dbReference>
<reference evidence="3" key="1">
    <citation type="submission" date="2022-09" db="EMBL/GenBank/DDBJ databases">
        <authorList>
            <person name="Duchaud E."/>
        </authorList>
    </citation>
    <scope>NUCLEOTIDE SEQUENCE</scope>
    <source>
        <strain evidence="3">TRV642</strain>
    </source>
</reference>
<evidence type="ECO:0000313" key="4">
    <source>
        <dbReference type="Proteomes" id="UP001152749"/>
    </source>
</evidence>
<dbReference type="InterPro" id="IPR026444">
    <property type="entry name" value="Secre_tail"/>
</dbReference>
<dbReference type="Proteomes" id="UP001152749">
    <property type="component" value="Chromosome"/>
</dbReference>
<gene>
    <name evidence="3" type="ORF">TRV642_3715</name>
</gene>
<sequence>MKNTIFYKIALVLISFAGHTQVTLNADGPGGVGTYELITNALAPGTANGAIEAPDAIHPGFGPHITEVFDADLNKNVFVFHSHVSNTPPDNEPVAGKTDRQRVEIKSYNPSPDNLKGIIGETVRYKWRFKIPVGFKPTTSFTHIHQVKAVDGDDDDPLFTITLRKLSTGATRLELLYDENAATATTKYALPALSLFEGVWVEATETIKIGINGTYAMVIKKVSDGTVLVDYSNSNVQTIRPAYTAANGTVYTANSFIRPKWGIYRSLTDIANMRDETLLFSDFSIEELTTLSAEVHSKVKMDIQFPNPVGDRLELSEAIVNQYSGIRIYDNSGKQVASYDTIPENINVSSLPSGLYLIKFKKENTFSKGVKMIKK</sequence>